<comment type="caution">
    <text evidence="3">The sequence shown here is derived from an EMBL/GenBank/DDBJ whole genome shotgun (WGS) entry which is preliminary data.</text>
</comment>
<name>A0A2J7PCT4_9NEOP</name>
<dbReference type="InterPro" id="IPR026224">
    <property type="entry name" value="DPCD"/>
</dbReference>
<dbReference type="EMBL" id="NEVH01027057">
    <property type="protein sequence ID" value="PNF14127.1"/>
    <property type="molecule type" value="Genomic_DNA"/>
</dbReference>
<dbReference type="AlphaFoldDB" id="A0A2J7PCT4"/>
<dbReference type="FunCoup" id="A0A2J7PCT4">
    <property type="interactions" value="114"/>
</dbReference>
<dbReference type="PANTHER" id="PTHR31921:SF1">
    <property type="entry name" value="PROTEIN DPCD"/>
    <property type="match status" value="1"/>
</dbReference>
<dbReference type="InParanoid" id="A0A2J7PCT4"/>
<evidence type="ECO:0000256" key="1">
    <source>
        <dbReference type="ARBA" id="ARBA00010597"/>
    </source>
</evidence>
<evidence type="ECO:0000313" key="3">
    <source>
        <dbReference type="EMBL" id="PNF14127.1"/>
    </source>
</evidence>
<proteinExistence type="inferred from homology"/>
<keyword evidence="4" id="KW-1185">Reference proteome</keyword>
<gene>
    <name evidence="3" type="primary">dpcd</name>
    <name evidence="3" type="ORF">B7P43_G01060</name>
</gene>
<organism evidence="3 4">
    <name type="scientific">Cryptotermes secundus</name>
    <dbReference type="NCBI Taxonomy" id="105785"/>
    <lineage>
        <taxon>Eukaryota</taxon>
        <taxon>Metazoa</taxon>
        <taxon>Ecdysozoa</taxon>
        <taxon>Arthropoda</taxon>
        <taxon>Hexapoda</taxon>
        <taxon>Insecta</taxon>
        <taxon>Pterygota</taxon>
        <taxon>Neoptera</taxon>
        <taxon>Polyneoptera</taxon>
        <taxon>Dictyoptera</taxon>
        <taxon>Blattodea</taxon>
        <taxon>Blattoidea</taxon>
        <taxon>Termitoidae</taxon>
        <taxon>Kalotermitidae</taxon>
        <taxon>Cryptotermitinae</taxon>
        <taxon>Cryptotermes</taxon>
    </lineage>
</organism>
<dbReference type="Pfam" id="PF14913">
    <property type="entry name" value="DPCD"/>
    <property type="match status" value="1"/>
</dbReference>
<reference evidence="3 4" key="1">
    <citation type="submission" date="2017-12" db="EMBL/GenBank/DDBJ databases">
        <title>Hemimetabolous genomes reveal molecular basis of termite eusociality.</title>
        <authorList>
            <person name="Harrison M.C."/>
            <person name="Jongepier E."/>
            <person name="Robertson H.M."/>
            <person name="Arning N."/>
            <person name="Bitard-Feildel T."/>
            <person name="Chao H."/>
            <person name="Childers C.P."/>
            <person name="Dinh H."/>
            <person name="Doddapaneni H."/>
            <person name="Dugan S."/>
            <person name="Gowin J."/>
            <person name="Greiner C."/>
            <person name="Han Y."/>
            <person name="Hu H."/>
            <person name="Hughes D.S.T."/>
            <person name="Huylmans A.-K."/>
            <person name="Kemena C."/>
            <person name="Kremer L.P.M."/>
            <person name="Lee S.L."/>
            <person name="Lopez-Ezquerra A."/>
            <person name="Mallet L."/>
            <person name="Monroy-Kuhn J.M."/>
            <person name="Moser A."/>
            <person name="Murali S.C."/>
            <person name="Muzny D.M."/>
            <person name="Otani S."/>
            <person name="Piulachs M.-D."/>
            <person name="Poelchau M."/>
            <person name="Qu J."/>
            <person name="Schaub F."/>
            <person name="Wada-Katsumata A."/>
            <person name="Worley K.C."/>
            <person name="Xie Q."/>
            <person name="Ylla G."/>
            <person name="Poulsen M."/>
            <person name="Gibbs R.A."/>
            <person name="Schal C."/>
            <person name="Richards S."/>
            <person name="Belles X."/>
            <person name="Korb J."/>
            <person name="Bornberg-Bauer E."/>
        </authorList>
    </citation>
    <scope>NUCLEOTIDE SEQUENCE [LARGE SCALE GENOMIC DNA]</scope>
    <source>
        <tissue evidence="3">Whole body</tissue>
    </source>
</reference>
<comment type="similarity">
    <text evidence="1">Belongs to the DPCD family.</text>
</comment>
<accession>A0A2J7PCT4</accession>
<dbReference type="PRINTS" id="PR02065">
    <property type="entry name" value="PROTEINDPCD"/>
</dbReference>
<protein>
    <recommendedName>
        <fullName evidence="2">Protein DPCD</fullName>
    </recommendedName>
</protein>
<sequence length="202" mass="23560">MASQKWLEMIQKAEKKCIIEDGKQKVHYQFSPAEEMVEEYNWETGVLIRRAWRKKNTFGGEGQWDVEIGDPETRFLNLNQVGIKESSSAPFVSRRITKTSLEWRIRNLPYPLSVYTVKAEPESKCITVRTTNKKYFKKLAVPDLERAGLLPEQDKIQFTHKHNTLIITYQKPPEVYGLEKKVLQELKKIKPCKEGDMQCNPS</sequence>
<dbReference type="PANTHER" id="PTHR31921">
    <property type="entry name" value="PROTEIN DPCD"/>
    <property type="match status" value="1"/>
</dbReference>
<evidence type="ECO:0000256" key="2">
    <source>
        <dbReference type="ARBA" id="ARBA00020330"/>
    </source>
</evidence>
<dbReference type="STRING" id="105785.A0A2J7PCT4"/>
<evidence type="ECO:0000313" key="4">
    <source>
        <dbReference type="Proteomes" id="UP000235965"/>
    </source>
</evidence>
<dbReference type="Proteomes" id="UP000235965">
    <property type="component" value="Unassembled WGS sequence"/>
</dbReference>
<dbReference type="OrthoDB" id="10256139at2759"/>